<dbReference type="GeneID" id="70186902"/>
<comment type="caution">
    <text evidence="1">The sequence shown here is derived from an EMBL/GenBank/DDBJ whole genome shotgun (WGS) entry which is preliminary data.</text>
</comment>
<gene>
    <name evidence="1" type="ORF">B0I36DRAFT_354873</name>
</gene>
<accession>A0A9P8XY62</accession>
<dbReference type="Proteomes" id="UP000756346">
    <property type="component" value="Unassembled WGS sequence"/>
</dbReference>
<evidence type="ECO:0000313" key="1">
    <source>
        <dbReference type="EMBL" id="KAH7018613.1"/>
    </source>
</evidence>
<keyword evidence="2" id="KW-1185">Reference proteome</keyword>
<dbReference type="AlphaFoldDB" id="A0A9P8XY62"/>
<dbReference type="RefSeq" id="XP_046006880.1">
    <property type="nucleotide sequence ID" value="XM_046157356.1"/>
</dbReference>
<organism evidence="1 2">
    <name type="scientific">Microdochium trichocladiopsis</name>
    <dbReference type="NCBI Taxonomy" id="1682393"/>
    <lineage>
        <taxon>Eukaryota</taxon>
        <taxon>Fungi</taxon>
        <taxon>Dikarya</taxon>
        <taxon>Ascomycota</taxon>
        <taxon>Pezizomycotina</taxon>
        <taxon>Sordariomycetes</taxon>
        <taxon>Xylariomycetidae</taxon>
        <taxon>Xylariales</taxon>
        <taxon>Microdochiaceae</taxon>
        <taxon>Microdochium</taxon>
    </lineage>
</organism>
<evidence type="ECO:0000313" key="2">
    <source>
        <dbReference type="Proteomes" id="UP000756346"/>
    </source>
</evidence>
<name>A0A9P8XY62_9PEZI</name>
<protein>
    <submittedName>
        <fullName evidence="1">Uncharacterized protein</fullName>
    </submittedName>
</protein>
<proteinExistence type="predicted"/>
<reference evidence="1" key="1">
    <citation type="journal article" date="2021" name="Nat. Commun.">
        <title>Genetic determinants of endophytism in the Arabidopsis root mycobiome.</title>
        <authorList>
            <person name="Mesny F."/>
            <person name="Miyauchi S."/>
            <person name="Thiergart T."/>
            <person name="Pickel B."/>
            <person name="Atanasova L."/>
            <person name="Karlsson M."/>
            <person name="Huettel B."/>
            <person name="Barry K.W."/>
            <person name="Haridas S."/>
            <person name="Chen C."/>
            <person name="Bauer D."/>
            <person name="Andreopoulos W."/>
            <person name="Pangilinan J."/>
            <person name="LaButti K."/>
            <person name="Riley R."/>
            <person name="Lipzen A."/>
            <person name="Clum A."/>
            <person name="Drula E."/>
            <person name="Henrissat B."/>
            <person name="Kohler A."/>
            <person name="Grigoriev I.V."/>
            <person name="Martin F.M."/>
            <person name="Hacquard S."/>
        </authorList>
    </citation>
    <scope>NUCLEOTIDE SEQUENCE</scope>
    <source>
        <strain evidence="1">MPI-CAGE-CH-0230</strain>
    </source>
</reference>
<dbReference type="EMBL" id="JAGTJQ010000011">
    <property type="protein sequence ID" value="KAH7018613.1"/>
    <property type="molecule type" value="Genomic_DNA"/>
</dbReference>
<sequence>MTVCGAIAGAAENRISTGPEIKVELAASSLVIFRVTREQVVLYLQSLGYLLSSHLYWSFRAERFFGRKDGEVRLIERTDVLGQCPQPRRSQYLPRHSRQGVSQSDRRVRGLLRSLVWHGVPVAPVRGQAEWKRVSLCLTVKKEGSIQLDAIPHRIVASQDWVHIAQRQRNLVFDLLDAVHEAEGRAVGGHVRCEARCGDVKGAAVHCKGVAGYGLAELFNVLRGPGGVCGHVKLASTQCGTPR</sequence>